<dbReference type="InterPro" id="IPR018392">
    <property type="entry name" value="LysM"/>
</dbReference>
<organism evidence="1 2">
    <name type="scientific">Enterocloster bolteae</name>
    <dbReference type="NCBI Taxonomy" id="208479"/>
    <lineage>
        <taxon>Bacteria</taxon>
        <taxon>Bacillati</taxon>
        <taxon>Bacillota</taxon>
        <taxon>Clostridia</taxon>
        <taxon>Lachnospirales</taxon>
        <taxon>Lachnospiraceae</taxon>
        <taxon>Enterocloster</taxon>
    </lineage>
</organism>
<dbReference type="SUPFAM" id="SSF69279">
    <property type="entry name" value="Phage tail proteins"/>
    <property type="match status" value="1"/>
</dbReference>
<dbReference type="EMBL" id="QSHZ01000020">
    <property type="protein sequence ID" value="RHC54709.1"/>
    <property type="molecule type" value="Genomic_DNA"/>
</dbReference>
<dbReference type="RefSeq" id="WP_021894697.1">
    <property type="nucleotide sequence ID" value="NZ_JAUUNS010000148.1"/>
</dbReference>
<proteinExistence type="predicted"/>
<evidence type="ECO:0000313" key="1">
    <source>
        <dbReference type="EMBL" id="RHC54709.1"/>
    </source>
</evidence>
<accession>A0A414AT49</accession>
<reference evidence="1 2" key="1">
    <citation type="submission" date="2018-08" db="EMBL/GenBank/DDBJ databases">
        <title>A genome reference for cultivated species of the human gut microbiota.</title>
        <authorList>
            <person name="Zou Y."/>
            <person name="Xue W."/>
            <person name="Luo G."/>
        </authorList>
    </citation>
    <scope>NUCLEOTIDE SEQUENCE [LARGE SCALE GENOMIC DNA]</scope>
    <source>
        <strain evidence="1 2">AM35-14</strain>
    </source>
</reference>
<dbReference type="Gene3D" id="3.10.350.10">
    <property type="entry name" value="LysM domain"/>
    <property type="match status" value="1"/>
</dbReference>
<gene>
    <name evidence="1" type="ORF">DW839_18620</name>
</gene>
<dbReference type="InterPro" id="IPR036779">
    <property type="entry name" value="LysM_dom_sf"/>
</dbReference>
<comment type="caution">
    <text evidence="1">The sequence shown here is derived from an EMBL/GenBank/DDBJ whole genome shotgun (WGS) entry which is preliminary data.</text>
</comment>
<sequence length="411" mass="45822">MSSPRRRTVKIVYNGVDAQSEISKYLEKFTYEDSTDKSDTISLSVADRDLKWREAWIPEKGDTILPSIIYENWNYEGEKITVICGSFMVDDFEFSGPPFRGSINGVSSPANTDFKETENSKTWEAATVQLIAGEIAGKYGMSLVYEAGDIPVAKTEQNKQTDSKFLKGICDKYGLGLKVYSNRLVVWDYRQYFAKPVVATITPSMLSRYAYKSTMRGTYTGAKVSYTNPKTKKTIEIMVGQEGRIYKSNQKADSEADARLIGENAILMANRKETTMQLIFKTRIAVYATQTVQLSGFGKADGKYFVEGVSHSIAPKNGDMQVRLSKIPDAATQDTGEDARTDAGAAKGEIYTVKKHDTLWDIARNRYKDGSKSAVIYTANKETIEDAARKHGKKDSGNGYWIFEGTTLVLP</sequence>
<dbReference type="CDD" id="cd00118">
    <property type="entry name" value="LysM"/>
    <property type="match status" value="1"/>
</dbReference>
<name>A0A414AT49_9FIRM</name>
<protein>
    <submittedName>
        <fullName evidence="1">LysM peptidoglycan-binding domain-containing protein</fullName>
    </submittedName>
</protein>
<dbReference type="Proteomes" id="UP000283975">
    <property type="component" value="Unassembled WGS sequence"/>
</dbReference>
<evidence type="ECO:0000313" key="2">
    <source>
        <dbReference type="Proteomes" id="UP000283975"/>
    </source>
</evidence>
<dbReference type="AlphaFoldDB" id="A0A414AT49"/>